<dbReference type="PATRIC" id="fig|1195236.3.peg.2542"/>
<dbReference type="Proteomes" id="UP000014155">
    <property type="component" value="Unassembled WGS sequence"/>
</dbReference>
<organism evidence="1 2">
    <name type="scientific">Ruminiclostridium cellobioparum subsp. termitidis CT1112</name>
    <dbReference type="NCBI Taxonomy" id="1195236"/>
    <lineage>
        <taxon>Bacteria</taxon>
        <taxon>Bacillati</taxon>
        <taxon>Bacillota</taxon>
        <taxon>Clostridia</taxon>
        <taxon>Eubacteriales</taxon>
        <taxon>Oscillospiraceae</taxon>
        <taxon>Ruminiclostridium</taxon>
    </lineage>
</organism>
<dbReference type="Gene3D" id="3.40.190.80">
    <property type="match status" value="1"/>
</dbReference>
<keyword evidence="2" id="KW-1185">Reference proteome</keyword>
<dbReference type="EMBL" id="AORV01000033">
    <property type="protein sequence ID" value="EMS71869.1"/>
    <property type="molecule type" value="Genomic_DNA"/>
</dbReference>
<reference evidence="1 2" key="1">
    <citation type="journal article" date="2013" name="Genome Announc.">
        <title>Draft Genome Sequence of the Cellulolytic, Mesophilic, Anaerobic Bacterium Clostridium termitidis Strain CT1112 (DSM 5398).</title>
        <authorList>
            <person name="Lal S."/>
            <person name="Ramachandran U."/>
            <person name="Zhang X."/>
            <person name="Munir R."/>
            <person name="Sparling R."/>
            <person name="Levin D.B."/>
        </authorList>
    </citation>
    <scope>NUCLEOTIDE SEQUENCE [LARGE SCALE GENOMIC DNA]</scope>
    <source>
        <strain evidence="1 2">CT1112</strain>
    </source>
</reference>
<proteinExistence type="predicted"/>
<dbReference type="SUPFAM" id="SSF56655">
    <property type="entry name" value="Carbohydrate phosphatase"/>
    <property type="match status" value="1"/>
</dbReference>
<protein>
    <submittedName>
        <fullName evidence="1">Inositol monophosphatase</fullName>
    </submittedName>
</protein>
<name>S0FRT6_RUMCE</name>
<sequence>MICTLGNCNKPVISKGMGLLSPALNICNVARGRTDCFIDFGSNMEGHAGAALILENAGGSICNYDLSEWSHKIKGCIAASKNFYHKVRDCHF</sequence>
<dbReference type="InterPro" id="IPR000760">
    <property type="entry name" value="Inositol_monophosphatase-like"/>
</dbReference>
<comment type="caution">
    <text evidence="1">The sequence shown here is derived from an EMBL/GenBank/DDBJ whole genome shotgun (WGS) entry which is preliminary data.</text>
</comment>
<gene>
    <name evidence="1" type="ORF">CTER_2235</name>
</gene>
<evidence type="ECO:0000313" key="2">
    <source>
        <dbReference type="Proteomes" id="UP000014155"/>
    </source>
</evidence>
<dbReference type="Pfam" id="PF00459">
    <property type="entry name" value="Inositol_P"/>
    <property type="match status" value="1"/>
</dbReference>
<dbReference type="AlphaFoldDB" id="S0FRT6"/>
<evidence type="ECO:0000313" key="1">
    <source>
        <dbReference type="EMBL" id="EMS71869.1"/>
    </source>
</evidence>
<accession>S0FRT6</accession>